<dbReference type="GO" id="GO:0050263">
    <property type="term" value="F:ribosylpyrimidine nucleosidase activity"/>
    <property type="evidence" value="ECO:0007669"/>
    <property type="project" value="UniProtKB-EC"/>
</dbReference>
<keyword evidence="5" id="KW-1185">Reference proteome</keyword>
<dbReference type="Proteomes" id="UP000317369">
    <property type="component" value="Chromosome"/>
</dbReference>
<evidence type="ECO:0000259" key="3">
    <source>
        <dbReference type="Pfam" id="PF01156"/>
    </source>
</evidence>
<evidence type="ECO:0000313" key="4">
    <source>
        <dbReference type="EMBL" id="QDU34095.1"/>
    </source>
</evidence>
<dbReference type="Pfam" id="PF01156">
    <property type="entry name" value="IU_nuc_hydro"/>
    <property type="match status" value="1"/>
</dbReference>
<proteinExistence type="predicted"/>
<dbReference type="GO" id="GO:0005829">
    <property type="term" value="C:cytosol"/>
    <property type="evidence" value="ECO:0007669"/>
    <property type="project" value="TreeGrafter"/>
</dbReference>
<protein>
    <submittedName>
        <fullName evidence="4">Pyrimidine-specific ribonucleoside hydrolase RihB</fullName>
        <ecNumber evidence="4">3.2.2.8</ecNumber>
    </submittedName>
</protein>
<dbReference type="InterPro" id="IPR023186">
    <property type="entry name" value="IUNH"/>
</dbReference>
<feature type="domain" description="Inosine/uridine-preferring nucleoside hydrolase" evidence="3">
    <location>
        <begin position="36"/>
        <end position="339"/>
    </location>
</feature>
<dbReference type="OrthoDB" id="2530052at2"/>
<gene>
    <name evidence="4" type="primary">rihB</name>
    <name evidence="4" type="ORF">KS4_21570</name>
</gene>
<dbReference type="KEGG" id="pcor:KS4_21570"/>
<dbReference type="PANTHER" id="PTHR12304">
    <property type="entry name" value="INOSINE-URIDINE PREFERRING NUCLEOSIDE HYDROLASE"/>
    <property type="match status" value="1"/>
</dbReference>
<dbReference type="RefSeq" id="WP_145077662.1">
    <property type="nucleotide sequence ID" value="NZ_CP036425.1"/>
</dbReference>
<dbReference type="InterPro" id="IPR001910">
    <property type="entry name" value="Inosine/uridine_hydrolase_dom"/>
</dbReference>
<dbReference type="EC" id="3.2.2.8" evidence="4"/>
<accession>A0A517YV50</accession>
<keyword evidence="2 4" id="KW-0326">Glycosidase</keyword>
<name>A0A517YV50_9BACT</name>
<dbReference type="AlphaFoldDB" id="A0A517YV50"/>
<dbReference type="InterPro" id="IPR036452">
    <property type="entry name" value="Ribo_hydro-like"/>
</dbReference>
<evidence type="ECO:0000256" key="1">
    <source>
        <dbReference type="ARBA" id="ARBA00022801"/>
    </source>
</evidence>
<dbReference type="Gene3D" id="3.90.245.10">
    <property type="entry name" value="Ribonucleoside hydrolase-like"/>
    <property type="match status" value="1"/>
</dbReference>
<keyword evidence="1 4" id="KW-0378">Hydrolase</keyword>
<evidence type="ECO:0000313" key="5">
    <source>
        <dbReference type="Proteomes" id="UP000317369"/>
    </source>
</evidence>
<organism evidence="4 5">
    <name type="scientific">Poriferisphaera corsica</name>
    <dbReference type="NCBI Taxonomy" id="2528020"/>
    <lineage>
        <taxon>Bacteria</taxon>
        <taxon>Pseudomonadati</taxon>
        <taxon>Planctomycetota</taxon>
        <taxon>Phycisphaerae</taxon>
        <taxon>Phycisphaerales</taxon>
        <taxon>Phycisphaeraceae</taxon>
        <taxon>Poriferisphaera</taxon>
    </lineage>
</organism>
<evidence type="ECO:0000256" key="2">
    <source>
        <dbReference type="ARBA" id="ARBA00023295"/>
    </source>
</evidence>
<reference evidence="4 5" key="1">
    <citation type="submission" date="2019-02" db="EMBL/GenBank/DDBJ databases">
        <title>Deep-cultivation of Planctomycetes and their phenomic and genomic characterization uncovers novel biology.</title>
        <authorList>
            <person name="Wiegand S."/>
            <person name="Jogler M."/>
            <person name="Boedeker C."/>
            <person name="Pinto D."/>
            <person name="Vollmers J."/>
            <person name="Rivas-Marin E."/>
            <person name="Kohn T."/>
            <person name="Peeters S.H."/>
            <person name="Heuer A."/>
            <person name="Rast P."/>
            <person name="Oberbeckmann S."/>
            <person name="Bunk B."/>
            <person name="Jeske O."/>
            <person name="Meyerdierks A."/>
            <person name="Storesund J.E."/>
            <person name="Kallscheuer N."/>
            <person name="Luecker S."/>
            <person name="Lage O.M."/>
            <person name="Pohl T."/>
            <person name="Merkel B.J."/>
            <person name="Hornburger P."/>
            <person name="Mueller R.-W."/>
            <person name="Bruemmer F."/>
            <person name="Labrenz M."/>
            <person name="Spormann A.M."/>
            <person name="Op den Camp H."/>
            <person name="Overmann J."/>
            <person name="Amann R."/>
            <person name="Jetten M.S.M."/>
            <person name="Mascher T."/>
            <person name="Medema M.H."/>
            <person name="Devos D.P."/>
            <person name="Kaster A.-K."/>
            <person name="Ovreas L."/>
            <person name="Rohde M."/>
            <person name="Galperin M.Y."/>
            <person name="Jogler C."/>
        </authorList>
    </citation>
    <scope>NUCLEOTIDE SEQUENCE [LARGE SCALE GENOMIC DNA]</scope>
    <source>
        <strain evidence="4 5">KS4</strain>
    </source>
</reference>
<dbReference type="GO" id="GO:0006152">
    <property type="term" value="P:purine nucleoside catabolic process"/>
    <property type="evidence" value="ECO:0007669"/>
    <property type="project" value="TreeGrafter"/>
</dbReference>
<dbReference type="EMBL" id="CP036425">
    <property type="protein sequence ID" value="QDU34095.1"/>
    <property type="molecule type" value="Genomic_DNA"/>
</dbReference>
<dbReference type="SUPFAM" id="SSF53590">
    <property type="entry name" value="Nucleoside hydrolase"/>
    <property type="match status" value="1"/>
</dbReference>
<dbReference type="PANTHER" id="PTHR12304:SF4">
    <property type="entry name" value="URIDINE NUCLEOSIDASE"/>
    <property type="match status" value="1"/>
</dbReference>
<dbReference type="PROSITE" id="PS51257">
    <property type="entry name" value="PROKAR_LIPOPROTEIN"/>
    <property type="match status" value="1"/>
</dbReference>
<sequence length="348" mass="38458">MRWLLYVVVVLVSYGLMSCGGVSDREVEGGGEKIQVWMDVDPANGIGEVDDGLMMIAGFSSERVDVRGVSVVFGNSPVVYGKAIGGNIVRAFGPEYLWSEGVHVGAESDRDLGEETEAVKAMIAGLEGLEADESMVVLATGPVTNVATVLLKRPDLQEKIQKIVVVAGRRPGQKLRSGEMDEIRFTDLNFENDVEGMQVLLRSEVELVLVPWEVASQVWLTRDDLEKLRAEGGGRGIYIYATTQHWFDAWEKEFGAGKEKGFNPFDTLALGYVVDPGMFETEEVVARVERGLSDMKGEEMKMKDYLTVRKVGEVVAGVDEDAACKEVCYVYGVDAKKFKEWLLEHLRD</sequence>
<dbReference type="GO" id="GO:0008477">
    <property type="term" value="F:purine nucleosidase activity"/>
    <property type="evidence" value="ECO:0007669"/>
    <property type="project" value="TreeGrafter"/>
</dbReference>